<feature type="region of interest" description="Disordered" evidence="2">
    <location>
        <begin position="1"/>
        <end position="61"/>
    </location>
</feature>
<dbReference type="GeneTree" id="ENSGT00390000007815"/>
<dbReference type="InterPro" id="IPR051771">
    <property type="entry name" value="FAM167_domain"/>
</dbReference>
<name>A0A8C9APF0_PROSS</name>
<feature type="compositionally biased region" description="Basic and acidic residues" evidence="2">
    <location>
        <begin position="1"/>
        <end position="11"/>
    </location>
</feature>
<sequence length="150" mass="16509">MGPGDADRCRETISWGRPGVPGRAGLWPPPPPPARSFPGDAKSTDVPEKAPAAGPRLGDIGRRPARAFQRAVRHWGSRRARAAAAAAAAREEQSRARVEGALARLRAELLEMHFQNHQLARNLLDLHMKVQQLKREYELEIASESQSPKD</sequence>
<protein>
    <submittedName>
        <fullName evidence="3">Alanine and arginine rich domain containing protein</fullName>
    </submittedName>
</protein>
<evidence type="ECO:0000313" key="4">
    <source>
        <dbReference type="Proteomes" id="UP000694414"/>
    </source>
</evidence>
<keyword evidence="1" id="KW-0175">Coiled coil</keyword>
<evidence type="ECO:0000256" key="1">
    <source>
        <dbReference type="SAM" id="Coils"/>
    </source>
</evidence>
<accession>A0A8C9APF0</accession>
<dbReference type="Ensembl" id="ENSPSMT00000037349.1">
    <property type="protein sequence ID" value="ENSPSMP00000032378.1"/>
    <property type="gene ID" value="ENSPSMG00000022402.1"/>
</dbReference>
<gene>
    <name evidence="3" type="primary">AARD</name>
</gene>
<dbReference type="PANTHER" id="PTHR32289">
    <property type="entry name" value="PROTEIN FAM167A"/>
    <property type="match status" value="1"/>
</dbReference>
<evidence type="ECO:0000256" key="2">
    <source>
        <dbReference type="SAM" id="MobiDB-lite"/>
    </source>
</evidence>
<dbReference type="GO" id="GO:0033574">
    <property type="term" value="P:response to testosterone"/>
    <property type="evidence" value="ECO:0007669"/>
    <property type="project" value="Ensembl"/>
</dbReference>
<evidence type="ECO:0000313" key="3">
    <source>
        <dbReference type="Ensembl" id="ENSPSMP00000032378.1"/>
    </source>
</evidence>
<dbReference type="PANTHER" id="PTHR32289:SF2">
    <property type="entry name" value="ALANINE AND ARGININE-RICH DOMAIN-CONTAINING PROTEIN"/>
    <property type="match status" value="1"/>
</dbReference>
<dbReference type="Proteomes" id="UP000694414">
    <property type="component" value="Unplaced"/>
</dbReference>
<organism evidence="3 4">
    <name type="scientific">Prolemur simus</name>
    <name type="common">Greater bamboo lemur</name>
    <name type="synonym">Hapalemur simus</name>
    <dbReference type="NCBI Taxonomy" id="1328070"/>
    <lineage>
        <taxon>Eukaryota</taxon>
        <taxon>Metazoa</taxon>
        <taxon>Chordata</taxon>
        <taxon>Craniata</taxon>
        <taxon>Vertebrata</taxon>
        <taxon>Euteleostomi</taxon>
        <taxon>Mammalia</taxon>
        <taxon>Eutheria</taxon>
        <taxon>Euarchontoglires</taxon>
        <taxon>Primates</taxon>
        <taxon>Strepsirrhini</taxon>
        <taxon>Lemuriformes</taxon>
        <taxon>Lemuridae</taxon>
        <taxon>Prolemur</taxon>
    </lineage>
</organism>
<keyword evidence="4" id="KW-1185">Reference proteome</keyword>
<reference evidence="3" key="1">
    <citation type="submission" date="2025-08" db="UniProtKB">
        <authorList>
            <consortium name="Ensembl"/>
        </authorList>
    </citation>
    <scope>IDENTIFICATION</scope>
</reference>
<dbReference type="AlphaFoldDB" id="A0A8C9APF0"/>
<reference evidence="3" key="2">
    <citation type="submission" date="2025-09" db="UniProtKB">
        <authorList>
            <consortium name="Ensembl"/>
        </authorList>
    </citation>
    <scope>IDENTIFICATION</scope>
</reference>
<feature type="coiled-coil region" evidence="1">
    <location>
        <begin position="88"/>
        <end position="136"/>
    </location>
</feature>
<proteinExistence type="predicted"/>